<dbReference type="HOGENOM" id="CLU_1945381_0_0_0"/>
<keyword evidence="1" id="KW-0472">Membrane</keyword>
<feature type="transmembrane region" description="Helical" evidence="1">
    <location>
        <begin position="46"/>
        <end position="66"/>
    </location>
</feature>
<reference evidence="2 3" key="1">
    <citation type="journal article" date="2009" name="Appl. Environ. Microbiol.">
        <title>Genomic analysis of 'Elusimicrobium minutum,' the first cultivated representative of the phylum 'Elusimicrobia' (formerly termite group 1).</title>
        <authorList>
            <person name="Herlemann D.P.R."/>
            <person name="Geissinger O."/>
            <person name="Ikeda-Ohtsubo W."/>
            <person name="Kunin V."/>
            <person name="Sun H."/>
            <person name="Lapidus A."/>
            <person name="Hugenholtz P."/>
            <person name="Brune A."/>
        </authorList>
    </citation>
    <scope>NUCLEOTIDE SEQUENCE [LARGE SCALE GENOMIC DNA]</scope>
    <source>
        <strain evidence="2 3">Pei191</strain>
    </source>
</reference>
<gene>
    <name evidence="2" type="ordered locus">Emin_1449</name>
</gene>
<keyword evidence="1" id="KW-0812">Transmembrane</keyword>
<dbReference type="EMBL" id="CP001055">
    <property type="protein sequence ID" value="ACC98997.1"/>
    <property type="molecule type" value="Genomic_DNA"/>
</dbReference>
<dbReference type="Proteomes" id="UP000001029">
    <property type="component" value="Chromosome"/>
</dbReference>
<protein>
    <recommendedName>
        <fullName evidence="4">Zinc ribbon domain-containing protein</fullName>
    </recommendedName>
</protein>
<proteinExistence type="predicted"/>
<keyword evidence="3" id="KW-1185">Reference proteome</keyword>
<name>B2KEQ1_ELUMP</name>
<dbReference type="KEGG" id="emi:Emin_1449"/>
<evidence type="ECO:0008006" key="4">
    <source>
        <dbReference type="Google" id="ProtNLM"/>
    </source>
</evidence>
<sequence length="129" mass="13909">MALIKCNECAKEHSDVAVSCPHCGYSSKAEVQKVNSAGNRARKKKILFWLLSLIICLVIFGIALFIDNAIVSHNRGVYASAGPLATGTISRGMGFSIYCVISLTIGILGGFISALMVVIKIISYWINKN</sequence>
<dbReference type="RefSeq" id="WP_012415612.1">
    <property type="nucleotide sequence ID" value="NC_010644.1"/>
</dbReference>
<evidence type="ECO:0000313" key="2">
    <source>
        <dbReference type="EMBL" id="ACC98997.1"/>
    </source>
</evidence>
<dbReference type="OrthoDB" id="8685152at2"/>
<accession>B2KEQ1</accession>
<organism evidence="2 3">
    <name type="scientific">Elusimicrobium minutum (strain Pei191)</name>
    <dbReference type="NCBI Taxonomy" id="445932"/>
    <lineage>
        <taxon>Bacteria</taxon>
        <taxon>Pseudomonadati</taxon>
        <taxon>Elusimicrobiota</taxon>
        <taxon>Elusimicrobia</taxon>
        <taxon>Elusimicrobiales</taxon>
        <taxon>Elusimicrobiaceae</taxon>
        <taxon>Elusimicrobium</taxon>
    </lineage>
</organism>
<dbReference type="AlphaFoldDB" id="B2KEQ1"/>
<keyword evidence="1" id="KW-1133">Transmembrane helix</keyword>
<feature type="transmembrane region" description="Helical" evidence="1">
    <location>
        <begin position="95"/>
        <end position="119"/>
    </location>
</feature>
<evidence type="ECO:0000256" key="1">
    <source>
        <dbReference type="SAM" id="Phobius"/>
    </source>
</evidence>
<evidence type="ECO:0000313" key="3">
    <source>
        <dbReference type="Proteomes" id="UP000001029"/>
    </source>
</evidence>